<evidence type="ECO:0000259" key="2">
    <source>
        <dbReference type="Pfam" id="PF07059"/>
    </source>
</evidence>
<feature type="domain" description="Protein ENHANCED DISEASE RESISTANCE 2 C-terminal" evidence="2">
    <location>
        <begin position="89"/>
        <end position="165"/>
    </location>
</feature>
<gene>
    <name evidence="3" type="ORF">R1sor_023623</name>
</gene>
<comment type="caution">
    <text evidence="3">The sequence shown here is derived from an EMBL/GenBank/DDBJ whole genome shotgun (WGS) entry which is preliminary data.</text>
</comment>
<protein>
    <recommendedName>
        <fullName evidence="2">Protein ENHANCED DISEASE RESISTANCE 2 C-terminal domain-containing protein</fullName>
    </recommendedName>
</protein>
<organism evidence="3 4">
    <name type="scientific">Riccia sorocarpa</name>
    <dbReference type="NCBI Taxonomy" id="122646"/>
    <lineage>
        <taxon>Eukaryota</taxon>
        <taxon>Viridiplantae</taxon>
        <taxon>Streptophyta</taxon>
        <taxon>Embryophyta</taxon>
        <taxon>Marchantiophyta</taxon>
        <taxon>Marchantiopsida</taxon>
        <taxon>Marchantiidae</taxon>
        <taxon>Marchantiales</taxon>
        <taxon>Ricciaceae</taxon>
        <taxon>Riccia</taxon>
    </lineage>
</organism>
<dbReference type="InterPro" id="IPR045096">
    <property type="entry name" value="EDR2-like"/>
</dbReference>
<dbReference type="EMBL" id="JBJQOH010000007">
    <property type="protein sequence ID" value="KAL3680667.1"/>
    <property type="molecule type" value="Genomic_DNA"/>
</dbReference>
<reference evidence="3 4" key="1">
    <citation type="submission" date="2024-09" db="EMBL/GenBank/DDBJ databases">
        <title>Chromosome-scale assembly of Riccia sorocarpa.</title>
        <authorList>
            <person name="Paukszto L."/>
        </authorList>
    </citation>
    <scope>NUCLEOTIDE SEQUENCE [LARGE SCALE GENOMIC DNA]</scope>
    <source>
        <strain evidence="3">LP-2024</strain>
        <tissue evidence="3">Aerial parts of the thallus</tissue>
    </source>
</reference>
<evidence type="ECO:0000313" key="3">
    <source>
        <dbReference type="EMBL" id="KAL3680667.1"/>
    </source>
</evidence>
<evidence type="ECO:0000313" key="4">
    <source>
        <dbReference type="Proteomes" id="UP001633002"/>
    </source>
</evidence>
<accession>A0ABD3GQB7</accession>
<feature type="region of interest" description="Disordered" evidence="1">
    <location>
        <begin position="1"/>
        <end position="24"/>
    </location>
</feature>
<sequence>MGEVKMEEKPLSINLDEDRQEGNSLAQKLDWKESIKRALSLQQVDLENGRNGWAAPPSNSFNVRAAGYFARKMKSPADSGEGSPQRGNHAACLLGKALTCHYLKGSNYLEIDVDIASSTVANAILHLALGYVTTVAVDLAFLIESQTDEELPETLLGAVRVAHMEISSASSFELLPETQHEKCQTPTFQSMMSWRKFGRSFTFGKAGKVDAEEDARSS</sequence>
<evidence type="ECO:0000256" key="1">
    <source>
        <dbReference type="SAM" id="MobiDB-lite"/>
    </source>
</evidence>
<name>A0ABD3GQB7_9MARC</name>
<keyword evidence="4" id="KW-1185">Reference proteome</keyword>
<feature type="compositionally biased region" description="Basic and acidic residues" evidence="1">
    <location>
        <begin position="1"/>
        <end position="21"/>
    </location>
</feature>
<dbReference type="Proteomes" id="UP001633002">
    <property type="component" value="Unassembled WGS sequence"/>
</dbReference>
<dbReference type="Pfam" id="PF07059">
    <property type="entry name" value="EDR2_C"/>
    <property type="match status" value="1"/>
</dbReference>
<dbReference type="PANTHER" id="PTHR12136:SF91">
    <property type="entry name" value="PROTEIN ENHANCED DISEASE RESISTANCE 2-LIKE"/>
    <property type="match status" value="1"/>
</dbReference>
<proteinExistence type="predicted"/>
<dbReference type="InterPro" id="IPR009769">
    <property type="entry name" value="EDR2_C"/>
</dbReference>
<dbReference type="AlphaFoldDB" id="A0ABD3GQB7"/>
<dbReference type="PANTHER" id="PTHR12136">
    <property type="entry name" value="ENHANCED DISEASE RESISTANCE-RELATED"/>
    <property type="match status" value="1"/>
</dbReference>